<feature type="binding site" evidence="2">
    <location>
        <position position="144"/>
    </location>
    <ligand>
        <name>substrate</name>
    </ligand>
</feature>
<comment type="pathway">
    <text evidence="2">Cell wall biogenesis; peptidoglycan biosynthesis.</text>
</comment>
<keyword evidence="2" id="KW-0961">Cell wall biogenesis/degradation</keyword>
<protein>
    <recommendedName>
        <fullName evidence="2">Lipid II isoglutaminyl synthase (glutamine-hydrolyzing) subunit GatD</fullName>
        <ecNumber evidence="2">6.3.5.13</ecNumber>
    </recommendedName>
    <alternativeName>
        <fullName evidence="2">Lipid II isoglutaminyl synthase glutaminase subunit</fullName>
        <ecNumber evidence="2">3.5.1.2</ecNumber>
    </alternativeName>
</protein>
<dbReference type="PROSITE" id="PS51274">
    <property type="entry name" value="GATASE_COBBQ"/>
    <property type="match status" value="1"/>
</dbReference>
<reference evidence="5" key="1">
    <citation type="journal article" date="2019" name="Int. J. Syst. Evol. Microbiol.">
        <title>The Global Catalogue of Microorganisms (GCM) 10K type strain sequencing project: providing services to taxonomists for standard genome sequencing and annotation.</title>
        <authorList>
            <consortium name="The Broad Institute Genomics Platform"/>
            <consortium name="The Broad Institute Genome Sequencing Center for Infectious Disease"/>
            <person name="Wu L."/>
            <person name="Ma J."/>
        </authorList>
    </citation>
    <scope>NUCLEOTIDE SEQUENCE [LARGE SCALE GENOMIC DNA]</scope>
    <source>
        <strain evidence="5">CCUG 56698</strain>
    </source>
</reference>
<keyword evidence="1 2" id="KW-0315">Glutamine amidotransferase</keyword>
<comment type="catalytic activity">
    <reaction evidence="2">
        <text>beta-D-GlcNAc-(1-&gt;4)-Mur2Ac(oyl-L-Ala-gamma-D-Glu-L-Lys-D-Ala-D-Ala)-di-trans,octa-cis-undecaprenyl diphosphate + L-glutamine + ATP + H2O = beta-D-GlcNAc-(1-&gt;4)-Mur2Ac(oyl-L-Ala-D-isoglutaminyl-L-Lys-D-Ala-D-Ala)-di-trans,octa-cis-undecaprenyl diphosphate + L-glutamate + ADP + phosphate + H(+)</text>
        <dbReference type="Rhea" id="RHEA:57928"/>
        <dbReference type="ChEBI" id="CHEBI:15377"/>
        <dbReference type="ChEBI" id="CHEBI:15378"/>
        <dbReference type="ChEBI" id="CHEBI:29985"/>
        <dbReference type="ChEBI" id="CHEBI:30616"/>
        <dbReference type="ChEBI" id="CHEBI:43474"/>
        <dbReference type="ChEBI" id="CHEBI:58359"/>
        <dbReference type="ChEBI" id="CHEBI:60033"/>
        <dbReference type="ChEBI" id="CHEBI:62233"/>
        <dbReference type="ChEBI" id="CHEBI:456216"/>
        <dbReference type="EC" id="6.3.5.13"/>
    </reaction>
</comment>
<comment type="subunit">
    <text evidence="2">Forms a heterodimer with MurT.</text>
</comment>
<comment type="function">
    <text evidence="2">The lipid II isoglutaminyl synthase complex catalyzes the formation of alpha-D-isoglutamine in the cell wall lipid II stem peptide. The GatD subunit catalyzes the hydrolysis of glutamine to glutamate and ammonia. The resulting ammonia molecule is channeled to the active site of MurT.</text>
</comment>
<evidence type="ECO:0000259" key="3">
    <source>
        <dbReference type="Pfam" id="PF07685"/>
    </source>
</evidence>
<feature type="active site" evidence="2">
    <location>
        <position position="217"/>
    </location>
</feature>
<keyword evidence="2" id="KW-0133">Cell shape</keyword>
<evidence type="ECO:0000313" key="4">
    <source>
        <dbReference type="EMBL" id="MFC7579729.1"/>
    </source>
</evidence>
<feature type="active site" description="Nucleophile" evidence="2">
    <location>
        <position position="110"/>
    </location>
</feature>
<dbReference type="Pfam" id="PF07685">
    <property type="entry name" value="GATase_3"/>
    <property type="match status" value="1"/>
</dbReference>
<evidence type="ECO:0000256" key="1">
    <source>
        <dbReference type="ARBA" id="ARBA00022962"/>
    </source>
</evidence>
<gene>
    <name evidence="2" type="primary">gatD</name>
    <name evidence="4" type="ORF">ACFQWG_00580</name>
</gene>
<proteinExistence type="inferred from homology"/>
<dbReference type="EMBL" id="JBHTEF010000001">
    <property type="protein sequence ID" value="MFC7579729.1"/>
    <property type="molecule type" value="Genomic_DNA"/>
</dbReference>
<comment type="catalytic activity">
    <reaction evidence="2">
        <text>L-glutamine + H2O = L-glutamate + NH4(+)</text>
        <dbReference type="Rhea" id="RHEA:15889"/>
        <dbReference type="ChEBI" id="CHEBI:15377"/>
        <dbReference type="ChEBI" id="CHEBI:28938"/>
        <dbReference type="ChEBI" id="CHEBI:29985"/>
        <dbReference type="ChEBI" id="CHEBI:58359"/>
        <dbReference type="EC" id="3.5.1.2"/>
    </reaction>
</comment>
<comment type="similarity">
    <text evidence="2">Belongs to the CobB/CobQ family. GatD subfamily.</text>
</comment>
<dbReference type="EC" id="6.3.5.13" evidence="2"/>
<comment type="caution">
    <text evidence="4">The sequence shown here is derived from an EMBL/GenBank/DDBJ whole genome shotgun (WGS) entry which is preliminary data.</text>
</comment>
<keyword evidence="2" id="KW-0436">Ligase</keyword>
<feature type="domain" description="CobB/CobQ-like glutamine amidotransferase" evidence="3">
    <location>
        <begin position="24"/>
        <end position="224"/>
    </location>
</feature>
<organism evidence="4 5">
    <name type="scientific">Schaalia naturae</name>
    <dbReference type="NCBI Taxonomy" id="635203"/>
    <lineage>
        <taxon>Bacteria</taxon>
        <taxon>Bacillati</taxon>
        <taxon>Actinomycetota</taxon>
        <taxon>Actinomycetes</taxon>
        <taxon>Actinomycetales</taxon>
        <taxon>Actinomycetaceae</taxon>
        <taxon>Schaalia</taxon>
    </lineage>
</organism>
<dbReference type="Gene3D" id="3.40.50.880">
    <property type="match status" value="1"/>
</dbReference>
<name>A0ABW2SIT7_9ACTO</name>
<sequence length="267" mass="27659">MSRTVAGTGAEGRGRPASESTLTIGLLLPEVLGTYGDTGNAWILRERARRRGIDARILTIDLDTPIPSSLDLYTMGGGEDTAQALAAEKFDREPGLRRAVEAGRPLLAICASLQVLGHWYRDARGQRVAGLGVLDVTTDPQGRRTIGELASDPLIEGLTERLTGFENHGGGTVLGPDAAPLGRVVAGTGNGVPQGAPAPEAPCDGVVQGPIIATYMHGPALARNPQLADLLLARAIGRDPASLAPLDVPGVPALRAERLRAGSGVRG</sequence>
<dbReference type="SUPFAM" id="SSF52317">
    <property type="entry name" value="Class I glutamine amidotransferase-like"/>
    <property type="match status" value="1"/>
</dbReference>
<evidence type="ECO:0000256" key="2">
    <source>
        <dbReference type="HAMAP-Rule" id="MF_02213"/>
    </source>
</evidence>
<dbReference type="InterPro" id="IPR011698">
    <property type="entry name" value="GATase_3"/>
</dbReference>
<keyword evidence="2" id="KW-0573">Peptidoglycan synthesis</keyword>
<evidence type="ECO:0000313" key="5">
    <source>
        <dbReference type="Proteomes" id="UP001596527"/>
    </source>
</evidence>
<dbReference type="CDD" id="cd01750">
    <property type="entry name" value="GATase1_CobQ"/>
    <property type="match status" value="1"/>
</dbReference>
<dbReference type="InterPro" id="IPR033949">
    <property type="entry name" value="CobQ_GATase1"/>
</dbReference>
<keyword evidence="5" id="KW-1185">Reference proteome</keyword>
<dbReference type="Proteomes" id="UP001596527">
    <property type="component" value="Unassembled WGS sequence"/>
</dbReference>
<dbReference type="RefSeq" id="WP_380971187.1">
    <property type="nucleotide sequence ID" value="NZ_JBHTEF010000001.1"/>
</dbReference>
<keyword evidence="2" id="KW-0378">Hydrolase</keyword>
<dbReference type="PANTHER" id="PTHR21343">
    <property type="entry name" value="DETHIOBIOTIN SYNTHETASE"/>
    <property type="match status" value="1"/>
</dbReference>
<dbReference type="InterPro" id="IPR043702">
    <property type="entry name" value="Lipid_II_synth_GatD"/>
</dbReference>
<dbReference type="EC" id="3.5.1.2" evidence="2"/>
<dbReference type="HAMAP" id="MF_02213">
    <property type="entry name" value="Lipid_II_synth_GatD"/>
    <property type="match status" value="1"/>
</dbReference>
<dbReference type="InterPro" id="IPR029062">
    <property type="entry name" value="Class_I_gatase-like"/>
</dbReference>
<dbReference type="PANTHER" id="PTHR21343:SF9">
    <property type="entry name" value="LIPID II ISOGLUTAMINYL SYNTHASE (GLUTAMINE-HYDROLYZING) SUBUNIT GATD"/>
    <property type="match status" value="1"/>
</dbReference>
<accession>A0ABW2SIT7</accession>